<protein>
    <submittedName>
        <fullName evidence="1">Uncharacterized protein</fullName>
    </submittedName>
</protein>
<dbReference type="EMBL" id="AWWV01012881">
    <property type="protein sequence ID" value="OMO63739.1"/>
    <property type="molecule type" value="Genomic_DNA"/>
</dbReference>
<evidence type="ECO:0000313" key="1">
    <source>
        <dbReference type="EMBL" id="OMO63739.1"/>
    </source>
</evidence>
<evidence type="ECO:0000313" key="2">
    <source>
        <dbReference type="Proteomes" id="UP000188268"/>
    </source>
</evidence>
<dbReference type="Proteomes" id="UP000188268">
    <property type="component" value="Unassembled WGS sequence"/>
</dbReference>
<dbReference type="AlphaFoldDB" id="A0A1R3H078"/>
<organism evidence="1 2">
    <name type="scientific">Corchorus capsularis</name>
    <name type="common">Jute</name>
    <dbReference type="NCBI Taxonomy" id="210143"/>
    <lineage>
        <taxon>Eukaryota</taxon>
        <taxon>Viridiplantae</taxon>
        <taxon>Streptophyta</taxon>
        <taxon>Embryophyta</taxon>
        <taxon>Tracheophyta</taxon>
        <taxon>Spermatophyta</taxon>
        <taxon>Magnoliopsida</taxon>
        <taxon>eudicotyledons</taxon>
        <taxon>Gunneridae</taxon>
        <taxon>Pentapetalae</taxon>
        <taxon>rosids</taxon>
        <taxon>malvids</taxon>
        <taxon>Malvales</taxon>
        <taxon>Malvaceae</taxon>
        <taxon>Grewioideae</taxon>
        <taxon>Apeibeae</taxon>
        <taxon>Corchorus</taxon>
    </lineage>
</organism>
<dbReference type="Gramene" id="OMO63739">
    <property type="protein sequence ID" value="OMO63739"/>
    <property type="gene ID" value="CCACVL1_22316"/>
</dbReference>
<feature type="non-terminal residue" evidence="1">
    <location>
        <position position="20"/>
    </location>
</feature>
<accession>A0A1R3H078</accession>
<proteinExistence type="predicted"/>
<sequence length="20" mass="2421">MDFWIVSQKSIRTQVILIDK</sequence>
<gene>
    <name evidence="1" type="ORF">CCACVL1_22316</name>
</gene>
<keyword evidence="2" id="KW-1185">Reference proteome</keyword>
<comment type="caution">
    <text evidence="1">The sequence shown here is derived from an EMBL/GenBank/DDBJ whole genome shotgun (WGS) entry which is preliminary data.</text>
</comment>
<reference evidence="1 2" key="1">
    <citation type="submission" date="2013-09" db="EMBL/GenBank/DDBJ databases">
        <title>Corchorus capsularis genome sequencing.</title>
        <authorList>
            <person name="Alam M."/>
            <person name="Haque M.S."/>
            <person name="Islam M.S."/>
            <person name="Emdad E.M."/>
            <person name="Islam M.M."/>
            <person name="Ahmed B."/>
            <person name="Halim A."/>
            <person name="Hossen Q.M.M."/>
            <person name="Hossain M.Z."/>
            <person name="Ahmed R."/>
            <person name="Khan M.M."/>
            <person name="Islam R."/>
            <person name="Rashid M.M."/>
            <person name="Khan S.A."/>
            <person name="Rahman M.S."/>
            <person name="Alam M."/>
        </authorList>
    </citation>
    <scope>NUCLEOTIDE SEQUENCE [LARGE SCALE GENOMIC DNA]</scope>
    <source>
        <strain evidence="2">cv. CVL-1</strain>
        <tissue evidence="1">Whole seedling</tissue>
    </source>
</reference>
<name>A0A1R3H078_COCAP</name>